<sequence length="112" mass="12614">MSNVANPELQEQIDKVAAAKQTQQTHPAQKNVLVSAQKLQKNRRLPATMITPSGGIETSKKKGGKQVRGKGKRKQSDLAKEKALERMEKLETKVRARDEKQAKRKRAKLAWE</sequence>
<evidence type="ECO:0000313" key="2">
    <source>
        <dbReference type="EMBL" id="EJT47028.1"/>
    </source>
</evidence>
<dbReference type="HOGENOM" id="CLU_2147622_0_0_1"/>
<reference evidence="2 3" key="1">
    <citation type="journal article" date="2012" name="Eukaryot. Cell">
        <title>Draft genome sequence of CBS 2479, the standard type strain of Trichosporon asahii.</title>
        <authorList>
            <person name="Yang R.Y."/>
            <person name="Li H.T."/>
            <person name="Zhu H."/>
            <person name="Zhou G.P."/>
            <person name="Wang M."/>
            <person name="Wang L."/>
        </authorList>
    </citation>
    <scope>NUCLEOTIDE SEQUENCE [LARGE SCALE GENOMIC DNA]</scope>
    <source>
        <strain evidence="3">ATCC 90039 / CBS 2479 / JCM 2466 / KCTC 7840 / NCYC 2677 / UAMH 7654</strain>
    </source>
</reference>
<proteinExistence type="predicted"/>
<dbReference type="AlphaFoldDB" id="J5QF60"/>
<dbReference type="KEGG" id="tasa:A1Q1_04271"/>
<evidence type="ECO:0000256" key="1">
    <source>
        <dbReference type="SAM" id="MobiDB-lite"/>
    </source>
</evidence>
<evidence type="ECO:0000313" key="3">
    <source>
        <dbReference type="Proteomes" id="UP000002748"/>
    </source>
</evidence>
<feature type="compositionally biased region" description="Basic residues" evidence="1">
    <location>
        <begin position="102"/>
        <end position="112"/>
    </location>
</feature>
<dbReference type="OrthoDB" id="2595867at2759"/>
<dbReference type="GeneID" id="25987784"/>
<dbReference type="Proteomes" id="UP000002748">
    <property type="component" value="Unassembled WGS sequence"/>
</dbReference>
<organism evidence="2 3">
    <name type="scientific">Trichosporon asahii var. asahii (strain ATCC 90039 / CBS 2479 / JCM 2466 / KCTC 7840 / NBRC 103889/ NCYC 2677 / UAMH 7654)</name>
    <name type="common">Yeast</name>
    <dbReference type="NCBI Taxonomy" id="1186058"/>
    <lineage>
        <taxon>Eukaryota</taxon>
        <taxon>Fungi</taxon>
        <taxon>Dikarya</taxon>
        <taxon>Basidiomycota</taxon>
        <taxon>Agaricomycotina</taxon>
        <taxon>Tremellomycetes</taxon>
        <taxon>Trichosporonales</taxon>
        <taxon>Trichosporonaceae</taxon>
        <taxon>Trichosporon</taxon>
    </lineage>
</organism>
<accession>J5QF60</accession>
<feature type="compositionally biased region" description="Basic and acidic residues" evidence="1">
    <location>
        <begin position="74"/>
        <end position="101"/>
    </location>
</feature>
<protein>
    <submittedName>
        <fullName evidence="2">Uncharacterized protein</fullName>
    </submittedName>
</protein>
<feature type="region of interest" description="Disordered" evidence="1">
    <location>
        <begin position="43"/>
        <end position="112"/>
    </location>
</feature>
<name>J5QF60_TRIAS</name>
<comment type="caution">
    <text evidence="2">The sequence shown here is derived from an EMBL/GenBank/DDBJ whole genome shotgun (WGS) entry which is preliminary data.</text>
</comment>
<dbReference type="EMBL" id="ALBS01000266">
    <property type="protein sequence ID" value="EJT47028.1"/>
    <property type="molecule type" value="Genomic_DNA"/>
</dbReference>
<gene>
    <name evidence="2" type="ORF">A1Q1_04271</name>
</gene>
<feature type="compositionally biased region" description="Basic residues" evidence="1">
    <location>
        <begin position="61"/>
        <end position="73"/>
    </location>
</feature>
<dbReference type="RefSeq" id="XP_014178123.1">
    <property type="nucleotide sequence ID" value="XM_014322648.1"/>
</dbReference>
<dbReference type="VEuPathDB" id="FungiDB:A1Q1_04271"/>